<evidence type="ECO:0000313" key="1">
    <source>
        <dbReference type="EMBL" id="KGE88913.1"/>
    </source>
</evidence>
<comment type="caution">
    <text evidence="1">The sequence shown here is derived from an EMBL/GenBank/DDBJ whole genome shotgun (WGS) entry which is preliminary data.</text>
</comment>
<proteinExistence type="predicted"/>
<sequence length="148" mass="16673">MKHWLHQILLPVFLLTLYNGNTQEHDYGWIIGYNSESAPGYEGMILDFNNSPMQVKDYAINANLFISSACIADEDGNPLFYTNGCSVFTSTGAVMENGDSLNFGAVYEEHCEGVRFSYTAGRQSSLILPMPGSDSLYYLFHKRIIYQE</sequence>
<name>A0A098SB87_9BACT</name>
<reference evidence="1 2" key="1">
    <citation type="journal article" date="2014" name="Int. J. Syst. Evol. Microbiol.">
        <title>Phaeodactylibacter xiamenensis gen. nov., sp. nov., a member of the family Saprospiraceae isolated from the marine alga Phaeodactylum tricornutum.</title>
        <authorList>
            <person name="Chen Z.Jr."/>
            <person name="Lei X."/>
            <person name="Lai Q."/>
            <person name="Li Y."/>
            <person name="Zhang B."/>
            <person name="Zhang J."/>
            <person name="Zhang H."/>
            <person name="Yang L."/>
            <person name="Zheng W."/>
            <person name="Tian Y."/>
            <person name="Yu Z."/>
            <person name="Xu H.Jr."/>
            <person name="Zheng T."/>
        </authorList>
    </citation>
    <scope>NUCLEOTIDE SEQUENCE [LARGE SCALE GENOMIC DNA]</scope>
    <source>
        <strain evidence="1 2">KD52</strain>
    </source>
</reference>
<dbReference type="Proteomes" id="UP000029736">
    <property type="component" value="Unassembled WGS sequence"/>
</dbReference>
<keyword evidence="2" id="KW-1185">Reference proteome</keyword>
<feature type="non-terminal residue" evidence="1">
    <location>
        <position position="148"/>
    </location>
</feature>
<accession>A0A098SB87</accession>
<dbReference type="EMBL" id="JPOS01000014">
    <property type="protein sequence ID" value="KGE88913.1"/>
    <property type="molecule type" value="Genomic_DNA"/>
</dbReference>
<protein>
    <submittedName>
        <fullName evidence="1">Uncharacterized protein</fullName>
    </submittedName>
</protein>
<gene>
    <name evidence="1" type="ORF">IX84_06315</name>
</gene>
<organism evidence="1 2">
    <name type="scientific">Phaeodactylibacter xiamenensis</name>
    <dbReference type="NCBI Taxonomy" id="1524460"/>
    <lineage>
        <taxon>Bacteria</taxon>
        <taxon>Pseudomonadati</taxon>
        <taxon>Bacteroidota</taxon>
        <taxon>Saprospiria</taxon>
        <taxon>Saprospirales</taxon>
        <taxon>Haliscomenobacteraceae</taxon>
        <taxon>Phaeodactylibacter</taxon>
    </lineage>
</organism>
<evidence type="ECO:0000313" key="2">
    <source>
        <dbReference type="Proteomes" id="UP000029736"/>
    </source>
</evidence>
<dbReference type="AlphaFoldDB" id="A0A098SB87"/>